<name>A0A813RMH8_9BILA</name>
<dbReference type="EMBL" id="CAJNOQ010000290">
    <property type="protein sequence ID" value="CAF0783127.1"/>
    <property type="molecule type" value="Genomic_DNA"/>
</dbReference>
<feature type="compositionally biased region" description="Acidic residues" evidence="1">
    <location>
        <begin position="68"/>
        <end position="78"/>
    </location>
</feature>
<dbReference type="EMBL" id="CAJOBC010000290">
    <property type="protein sequence ID" value="CAF3566627.1"/>
    <property type="molecule type" value="Genomic_DNA"/>
</dbReference>
<dbReference type="Proteomes" id="UP000663829">
    <property type="component" value="Unassembled WGS sequence"/>
</dbReference>
<evidence type="ECO:0000313" key="2">
    <source>
        <dbReference type="EMBL" id="CAF0783127.1"/>
    </source>
</evidence>
<dbReference type="Proteomes" id="UP000681722">
    <property type="component" value="Unassembled WGS sequence"/>
</dbReference>
<sequence>MDRTKINRDLAKHLREKLEIDVSSSSLPQEEQTISATVLESNDFPLSSKNISQTVQQADSSHEKPKADDDDGEEVNDDFDMDIIFDKMRRYKDQANIMTGDERKKFAEKVVMSFWKNISNDKEEINGLSSEEDDDEENLDNYIPLT</sequence>
<feature type="region of interest" description="Disordered" evidence="1">
    <location>
        <begin position="122"/>
        <end position="146"/>
    </location>
</feature>
<feature type="compositionally biased region" description="Polar residues" evidence="1">
    <location>
        <begin position="45"/>
        <end position="59"/>
    </location>
</feature>
<feature type="region of interest" description="Disordered" evidence="1">
    <location>
        <begin position="45"/>
        <end position="78"/>
    </location>
</feature>
<comment type="caution">
    <text evidence="2">The sequence shown here is derived from an EMBL/GenBank/DDBJ whole genome shotgun (WGS) entry which is preliminary data.</text>
</comment>
<evidence type="ECO:0000256" key="1">
    <source>
        <dbReference type="SAM" id="MobiDB-lite"/>
    </source>
</evidence>
<dbReference type="AlphaFoldDB" id="A0A813RMH8"/>
<reference evidence="2" key="1">
    <citation type="submission" date="2021-02" db="EMBL/GenBank/DDBJ databases">
        <authorList>
            <person name="Nowell W R."/>
        </authorList>
    </citation>
    <scope>NUCLEOTIDE SEQUENCE</scope>
</reference>
<accession>A0A813RMH8</accession>
<evidence type="ECO:0000313" key="4">
    <source>
        <dbReference type="Proteomes" id="UP000663829"/>
    </source>
</evidence>
<gene>
    <name evidence="2" type="ORF">GPM918_LOCUS2582</name>
    <name evidence="3" type="ORF">SRO942_LOCUS2582</name>
</gene>
<organism evidence="2 4">
    <name type="scientific">Didymodactylos carnosus</name>
    <dbReference type="NCBI Taxonomy" id="1234261"/>
    <lineage>
        <taxon>Eukaryota</taxon>
        <taxon>Metazoa</taxon>
        <taxon>Spiralia</taxon>
        <taxon>Gnathifera</taxon>
        <taxon>Rotifera</taxon>
        <taxon>Eurotatoria</taxon>
        <taxon>Bdelloidea</taxon>
        <taxon>Philodinida</taxon>
        <taxon>Philodinidae</taxon>
        <taxon>Didymodactylos</taxon>
    </lineage>
</organism>
<feature type="compositionally biased region" description="Acidic residues" evidence="1">
    <location>
        <begin position="130"/>
        <end position="139"/>
    </location>
</feature>
<dbReference type="OrthoDB" id="1741717at2759"/>
<keyword evidence="4" id="KW-1185">Reference proteome</keyword>
<evidence type="ECO:0000313" key="3">
    <source>
        <dbReference type="EMBL" id="CAF3566627.1"/>
    </source>
</evidence>
<proteinExistence type="predicted"/>
<protein>
    <submittedName>
        <fullName evidence="2">Uncharacterized protein</fullName>
    </submittedName>
</protein>